<feature type="compositionally biased region" description="Basic residues" evidence="1">
    <location>
        <begin position="179"/>
        <end position="189"/>
    </location>
</feature>
<accession>A0ABS0VV76</accession>
<keyword evidence="3" id="KW-1185">Reference proteome</keyword>
<reference evidence="2 3" key="1">
    <citation type="submission" date="2020-12" db="EMBL/GenBank/DDBJ databases">
        <title>Genome public.</title>
        <authorList>
            <person name="Sun Q."/>
        </authorList>
    </citation>
    <scope>NUCLEOTIDE SEQUENCE [LARGE SCALE GENOMIC DNA]</scope>
    <source>
        <strain evidence="2 3">CCM 8864</strain>
    </source>
</reference>
<evidence type="ECO:0000313" key="2">
    <source>
        <dbReference type="EMBL" id="MBI9000214.1"/>
    </source>
</evidence>
<name>A0ABS0VV76_9CORY</name>
<evidence type="ECO:0008006" key="4">
    <source>
        <dbReference type="Google" id="ProtNLM"/>
    </source>
</evidence>
<evidence type="ECO:0000313" key="3">
    <source>
        <dbReference type="Proteomes" id="UP000625574"/>
    </source>
</evidence>
<feature type="region of interest" description="Disordered" evidence="1">
    <location>
        <begin position="140"/>
        <end position="189"/>
    </location>
</feature>
<dbReference type="Proteomes" id="UP000625574">
    <property type="component" value="Unassembled WGS sequence"/>
</dbReference>
<comment type="caution">
    <text evidence="2">The sequence shown here is derived from an EMBL/GenBank/DDBJ whole genome shotgun (WGS) entry which is preliminary data.</text>
</comment>
<dbReference type="EMBL" id="JAEIOT010000005">
    <property type="protein sequence ID" value="MBI9000214.1"/>
    <property type="molecule type" value="Genomic_DNA"/>
</dbReference>
<gene>
    <name evidence="2" type="ORF">JDV76_04405</name>
</gene>
<proteinExistence type="predicted"/>
<organism evidence="2 3">
    <name type="scientific">Corynebacterium marambiense</name>
    <dbReference type="NCBI Taxonomy" id="2765364"/>
    <lineage>
        <taxon>Bacteria</taxon>
        <taxon>Bacillati</taxon>
        <taxon>Actinomycetota</taxon>
        <taxon>Actinomycetes</taxon>
        <taxon>Mycobacteriales</taxon>
        <taxon>Corynebacteriaceae</taxon>
        <taxon>Corynebacterium</taxon>
    </lineage>
</organism>
<protein>
    <recommendedName>
        <fullName evidence="4">DUF222 domain-containing protein</fullName>
    </recommendedName>
</protein>
<dbReference type="RefSeq" id="WP_198735658.1">
    <property type="nucleotide sequence ID" value="NZ_JAEIOT010000005.1"/>
</dbReference>
<evidence type="ECO:0000256" key="1">
    <source>
        <dbReference type="SAM" id="MobiDB-lite"/>
    </source>
</evidence>
<sequence length="189" mass="20835">MSEHVRVLHRRERRLGRSPAKSTTAVFDLVTVCAQSACKYNNGESMSTYTVSIQHLRANIRTNEKCDDYRCPVGEVPDGPVIGYPITAVDGKALTSGAFLQMNAENPHEHHRNAAVRGLIEALDDSTRLTLTLAVDGPRNCPLRIDRRPREQPTPIEDDPVTDRPQIVLSGHAGTSRAGIRRVHPGTLN</sequence>